<evidence type="ECO:0000313" key="2">
    <source>
        <dbReference type="Proteomes" id="UP000821865"/>
    </source>
</evidence>
<organism evidence="1 2">
    <name type="scientific">Dermacentor silvarum</name>
    <name type="common">Tick</name>
    <dbReference type="NCBI Taxonomy" id="543639"/>
    <lineage>
        <taxon>Eukaryota</taxon>
        <taxon>Metazoa</taxon>
        <taxon>Ecdysozoa</taxon>
        <taxon>Arthropoda</taxon>
        <taxon>Chelicerata</taxon>
        <taxon>Arachnida</taxon>
        <taxon>Acari</taxon>
        <taxon>Parasitiformes</taxon>
        <taxon>Ixodida</taxon>
        <taxon>Ixodoidea</taxon>
        <taxon>Ixodidae</taxon>
        <taxon>Rhipicephalinae</taxon>
        <taxon>Dermacentor</taxon>
    </lineage>
</organism>
<protein>
    <submittedName>
        <fullName evidence="1">Uncharacterized protein</fullName>
    </submittedName>
</protein>
<gene>
    <name evidence="1" type="ORF">HPB49_023605</name>
</gene>
<dbReference type="EMBL" id="CM023477">
    <property type="protein sequence ID" value="KAH7938442.1"/>
    <property type="molecule type" value="Genomic_DNA"/>
</dbReference>
<proteinExistence type="predicted"/>
<accession>A0ACB8CC09</accession>
<comment type="caution">
    <text evidence="1">The sequence shown here is derived from an EMBL/GenBank/DDBJ whole genome shotgun (WGS) entry which is preliminary data.</text>
</comment>
<dbReference type="Proteomes" id="UP000821865">
    <property type="component" value="Chromosome 8"/>
</dbReference>
<name>A0ACB8CC09_DERSI</name>
<reference evidence="1" key="1">
    <citation type="submission" date="2020-05" db="EMBL/GenBank/DDBJ databases">
        <title>Large-scale comparative analyses of tick genomes elucidate their genetic diversity and vector capacities.</title>
        <authorList>
            <person name="Jia N."/>
            <person name="Wang J."/>
            <person name="Shi W."/>
            <person name="Du L."/>
            <person name="Sun Y."/>
            <person name="Zhan W."/>
            <person name="Jiang J."/>
            <person name="Wang Q."/>
            <person name="Zhang B."/>
            <person name="Ji P."/>
            <person name="Sakyi L.B."/>
            <person name="Cui X."/>
            <person name="Yuan T."/>
            <person name="Jiang B."/>
            <person name="Yang W."/>
            <person name="Lam T.T.-Y."/>
            <person name="Chang Q."/>
            <person name="Ding S."/>
            <person name="Wang X."/>
            <person name="Zhu J."/>
            <person name="Ruan X."/>
            <person name="Zhao L."/>
            <person name="Wei J."/>
            <person name="Que T."/>
            <person name="Du C."/>
            <person name="Cheng J."/>
            <person name="Dai P."/>
            <person name="Han X."/>
            <person name="Huang E."/>
            <person name="Gao Y."/>
            <person name="Liu J."/>
            <person name="Shao H."/>
            <person name="Ye R."/>
            <person name="Li L."/>
            <person name="Wei W."/>
            <person name="Wang X."/>
            <person name="Wang C."/>
            <person name="Yang T."/>
            <person name="Huo Q."/>
            <person name="Li W."/>
            <person name="Guo W."/>
            <person name="Chen H."/>
            <person name="Zhou L."/>
            <person name="Ni X."/>
            <person name="Tian J."/>
            <person name="Zhou Y."/>
            <person name="Sheng Y."/>
            <person name="Liu T."/>
            <person name="Pan Y."/>
            <person name="Xia L."/>
            <person name="Li J."/>
            <person name="Zhao F."/>
            <person name="Cao W."/>
        </authorList>
    </citation>
    <scope>NUCLEOTIDE SEQUENCE</scope>
    <source>
        <strain evidence="1">Dsil-2018</strain>
    </source>
</reference>
<sequence length="475" mass="52786">MKSPRPSEPQQDEAAGSSGTSAVPEHDVQRARTVAEGPPEEKSRGLAPNVTLVVPGKPSDANKTESEQHQQQQTVADLLAYLIPRHSSATSMQRFLGIRTSPGPFSPDTVKISVREDKAVQNKKLATRWKKKPPQRIDEEGLQDLLSSLPTMATSSSTVRHSFAASQRRMPPALRDRLHVVLVFVVLCILAVVIGIFLLYSITPTETVCRSDVCNSYSKLLWEMLNVSVKPCDDFYSYVCSNWDSRHSYSFKEDVYLRFIQRVSERNRRTAAPAHGQSASQKAAKFYQSCSATYTQGGDRELDAVKQLLLRFGVLWPRLTNDSNLLRICFAMSATLDWAPVILFSVTRPEVQMTVSPAEFFANILARRRAMLAGGGSDYSTYFGHMLRVFGRPDEPGDDVLTYGELLAMESHLLPALRRAYAVVEGNALENATLEDVIQLAGNTIPKCVYERPWAFTAEKRTTRASGRNSSANGH</sequence>
<evidence type="ECO:0000313" key="1">
    <source>
        <dbReference type="EMBL" id="KAH7938442.1"/>
    </source>
</evidence>
<keyword evidence="2" id="KW-1185">Reference proteome</keyword>